<name>A0ABV1V0Y6_9ACTN</name>
<evidence type="ECO:0000256" key="3">
    <source>
        <dbReference type="ARBA" id="ARBA00023125"/>
    </source>
</evidence>
<dbReference type="PROSITE" id="PS50932">
    <property type="entry name" value="HTH_LACI_2"/>
    <property type="match status" value="1"/>
</dbReference>
<dbReference type="SUPFAM" id="SSF47413">
    <property type="entry name" value="lambda repressor-like DNA-binding domains"/>
    <property type="match status" value="1"/>
</dbReference>
<sequence>MTTGRPARRITQRDIARLAGVSQPTVSLVLNGRTDADIRIPQETRERVLRVIREHGYVPDPVARRLAARNNRILGVFTYESVFPSDTSDFYHPFLVGIEEAAEGVGCDLLLLTSAAVTGGRRRIFEGDNRLRVADGCLLLGRSLDRDDLRRMVADAYPFVTVGRRDDAGGPVPYVGADYAAAVGELVRLAVAHGHRRVAYLGVPADVESSADRRRGFLEATEAAADAGVVVALDELSPGREPDELLTTLLAADATVVLVEHFATAVGLVAAAQRRGLAVPADLSVVTLGDPTTPVPTDVDFTGFRIPREEMGRQAVALLTGLLEGAEEGIQRLLPCELVEGTTLAPPRTP</sequence>
<dbReference type="PANTHER" id="PTHR30146">
    <property type="entry name" value="LACI-RELATED TRANSCRIPTIONAL REPRESSOR"/>
    <property type="match status" value="1"/>
</dbReference>
<dbReference type="CDD" id="cd01392">
    <property type="entry name" value="HTH_LacI"/>
    <property type="match status" value="1"/>
</dbReference>
<keyword evidence="1" id="KW-0678">Repressor</keyword>
<dbReference type="RefSeq" id="WP_351977576.1">
    <property type="nucleotide sequence ID" value="NZ_JBEPBX010000022.1"/>
</dbReference>
<dbReference type="GO" id="GO:0003677">
    <property type="term" value="F:DNA binding"/>
    <property type="evidence" value="ECO:0007669"/>
    <property type="project" value="UniProtKB-KW"/>
</dbReference>
<feature type="domain" description="HTH lacI-type" evidence="5">
    <location>
        <begin position="10"/>
        <end position="68"/>
    </location>
</feature>
<evidence type="ECO:0000313" key="7">
    <source>
        <dbReference type="EMBL" id="MER6616192.1"/>
    </source>
</evidence>
<dbReference type="SMART" id="SM00354">
    <property type="entry name" value="HTH_LACI"/>
    <property type="match status" value="1"/>
</dbReference>
<protein>
    <submittedName>
        <fullName evidence="7">LacI family DNA-binding transcriptional regulator</fullName>
    </submittedName>
</protein>
<feature type="domain" description="HTH cro/C1-type" evidence="6">
    <location>
        <begin position="7"/>
        <end position="38"/>
    </location>
</feature>
<evidence type="ECO:0000259" key="5">
    <source>
        <dbReference type="PROSITE" id="PS50932"/>
    </source>
</evidence>
<keyword evidence="4" id="KW-0804">Transcription</keyword>
<dbReference type="Gene3D" id="1.10.260.40">
    <property type="entry name" value="lambda repressor-like DNA-binding domains"/>
    <property type="match status" value="1"/>
</dbReference>
<dbReference type="EMBL" id="JBEPBX010000022">
    <property type="protein sequence ID" value="MER6616192.1"/>
    <property type="molecule type" value="Genomic_DNA"/>
</dbReference>
<dbReference type="InterPro" id="IPR028082">
    <property type="entry name" value="Peripla_BP_I"/>
</dbReference>
<dbReference type="Proteomes" id="UP001445472">
    <property type="component" value="Unassembled WGS sequence"/>
</dbReference>
<dbReference type="Pfam" id="PF13377">
    <property type="entry name" value="Peripla_BP_3"/>
    <property type="match status" value="1"/>
</dbReference>
<evidence type="ECO:0000256" key="1">
    <source>
        <dbReference type="ARBA" id="ARBA00022491"/>
    </source>
</evidence>
<dbReference type="InterPro" id="IPR001387">
    <property type="entry name" value="Cro/C1-type_HTH"/>
</dbReference>
<dbReference type="InterPro" id="IPR010982">
    <property type="entry name" value="Lambda_DNA-bd_dom_sf"/>
</dbReference>
<comment type="caution">
    <text evidence="7">The sequence shown here is derived from an EMBL/GenBank/DDBJ whole genome shotgun (WGS) entry which is preliminary data.</text>
</comment>
<proteinExistence type="predicted"/>
<dbReference type="SUPFAM" id="SSF53822">
    <property type="entry name" value="Periplasmic binding protein-like I"/>
    <property type="match status" value="1"/>
</dbReference>
<evidence type="ECO:0000256" key="4">
    <source>
        <dbReference type="ARBA" id="ARBA00023163"/>
    </source>
</evidence>
<accession>A0ABV1V0Y6</accession>
<organism evidence="7 8">
    <name type="scientific">Streptomyces xantholiticus</name>
    <dbReference type="NCBI Taxonomy" id="68285"/>
    <lineage>
        <taxon>Bacteria</taxon>
        <taxon>Bacillati</taxon>
        <taxon>Actinomycetota</taxon>
        <taxon>Actinomycetes</taxon>
        <taxon>Kitasatosporales</taxon>
        <taxon>Streptomycetaceae</taxon>
        <taxon>Streptomyces</taxon>
    </lineage>
</organism>
<gene>
    <name evidence="7" type="ORF">ABT276_23040</name>
</gene>
<evidence type="ECO:0000259" key="6">
    <source>
        <dbReference type="PROSITE" id="PS50943"/>
    </source>
</evidence>
<evidence type="ECO:0000256" key="2">
    <source>
        <dbReference type="ARBA" id="ARBA00023015"/>
    </source>
</evidence>
<dbReference type="PROSITE" id="PS50943">
    <property type="entry name" value="HTH_CROC1"/>
    <property type="match status" value="1"/>
</dbReference>
<dbReference type="InterPro" id="IPR000843">
    <property type="entry name" value="HTH_LacI"/>
</dbReference>
<keyword evidence="8" id="KW-1185">Reference proteome</keyword>
<dbReference type="Gene3D" id="3.40.50.2300">
    <property type="match status" value="2"/>
</dbReference>
<reference evidence="7 8" key="1">
    <citation type="submission" date="2024-06" db="EMBL/GenBank/DDBJ databases">
        <title>The Natural Products Discovery Center: Release of the First 8490 Sequenced Strains for Exploring Actinobacteria Biosynthetic Diversity.</title>
        <authorList>
            <person name="Kalkreuter E."/>
            <person name="Kautsar S.A."/>
            <person name="Yang D."/>
            <person name="Bader C.D."/>
            <person name="Teijaro C.N."/>
            <person name="Fluegel L."/>
            <person name="Davis C.M."/>
            <person name="Simpson J.R."/>
            <person name="Lauterbach L."/>
            <person name="Steele A.D."/>
            <person name="Gui C."/>
            <person name="Meng S."/>
            <person name="Li G."/>
            <person name="Viehrig K."/>
            <person name="Ye F."/>
            <person name="Su P."/>
            <person name="Kiefer A.F."/>
            <person name="Nichols A."/>
            <person name="Cepeda A.J."/>
            <person name="Yan W."/>
            <person name="Fan B."/>
            <person name="Jiang Y."/>
            <person name="Adhikari A."/>
            <person name="Zheng C.-J."/>
            <person name="Schuster L."/>
            <person name="Cowan T.M."/>
            <person name="Smanski M.J."/>
            <person name="Chevrette M.G."/>
            <person name="De Carvalho L.P.S."/>
            <person name="Shen B."/>
        </authorList>
    </citation>
    <scope>NUCLEOTIDE SEQUENCE [LARGE SCALE GENOMIC DNA]</scope>
    <source>
        <strain evidence="7 8">NPDC000837</strain>
    </source>
</reference>
<keyword evidence="2" id="KW-0805">Transcription regulation</keyword>
<dbReference type="InterPro" id="IPR046335">
    <property type="entry name" value="LacI/GalR-like_sensor"/>
</dbReference>
<keyword evidence="3 7" id="KW-0238">DNA-binding</keyword>
<evidence type="ECO:0000313" key="8">
    <source>
        <dbReference type="Proteomes" id="UP001445472"/>
    </source>
</evidence>
<dbReference type="PANTHER" id="PTHR30146:SF148">
    <property type="entry name" value="HTH-TYPE TRANSCRIPTIONAL REPRESSOR PURR-RELATED"/>
    <property type="match status" value="1"/>
</dbReference>
<dbReference type="Pfam" id="PF00356">
    <property type="entry name" value="LacI"/>
    <property type="match status" value="1"/>
</dbReference>
<dbReference type="CDD" id="cd06267">
    <property type="entry name" value="PBP1_LacI_sugar_binding-like"/>
    <property type="match status" value="1"/>
</dbReference>